<name>A0ABP6YM10_9FLAO</name>
<dbReference type="InterPro" id="IPR028994">
    <property type="entry name" value="Integrin_alpha_N"/>
</dbReference>
<dbReference type="PANTHER" id="PTHR16026">
    <property type="entry name" value="CARTILAGE ACIDIC PROTEIN 1"/>
    <property type="match status" value="1"/>
</dbReference>
<comment type="caution">
    <text evidence="3">The sequence shown here is derived from an EMBL/GenBank/DDBJ whole genome shotgun (WGS) entry which is preliminary data.</text>
</comment>
<dbReference type="EMBL" id="BAABCY010000102">
    <property type="protein sequence ID" value="GAA3584562.1"/>
    <property type="molecule type" value="Genomic_DNA"/>
</dbReference>
<dbReference type="Pfam" id="PF13517">
    <property type="entry name" value="FG-GAP_3"/>
    <property type="match status" value="4"/>
</dbReference>
<dbReference type="Gene3D" id="2.130.10.130">
    <property type="entry name" value="Integrin alpha, N-terminal"/>
    <property type="match status" value="3"/>
</dbReference>
<keyword evidence="4" id="KW-1185">Reference proteome</keyword>
<evidence type="ECO:0000313" key="3">
    <source>
        <dbReference type="EMBL" id="GAA3584562.1"/>
    </source>
</evidence>
<evidence type="ECO:0000256" key="1">
    <source>
        <dbReference type="ARBA" id="ARBA00022729"/>
    </source>
</evidence>
<dbReference type="Pfam" id="PF07593">
    <property type="entry name" value="UnbV_ASPIC"/>
    <property type="match status" value="1"/>
</dbReference>
<dbReference type="PANTHER" id="PTHR16026:SF0">
    <property type="entry name" value="CARTILAGE ACIDIC PROTEIN 1"/>
    <property type="match status" value="1"/>
</dbReference>
<dbReference type="InterPro" id="IPR027039">
    <property type="entry name" value="Crtac1"/>
</dbReference>
<dbReference type="InterPro" id="IPR011519">
    <property type="entry name" value="UnbV_ASPIC"/>
</dbReference>
<reference evidence="4" key="1">
    <citation type="journal article" date="2019" name="Int. J. Syst. Evol. Microbiol.">
        <title>The Global Catalogue of Microorganisms (GCM) 10K type strain sequencing project: providing services to taxonomists for standard genome sequencing and annotation.</title>
        <authorList>
            <consortium name="The Broad Institute Genomics Platform"/>
            <consortium name="The Broad Institute Genome Sequencing Center for Infectious Disease"/>
            <person name="Wu L."/>
            <person name="Ma J."/>
        </authorList>
    </citation>
    <scope>NUCLEOTIDE SEQUENCE [LARGE SCALE GENOMIC DNA]</scope>
    <source>
        <strain evidence="4">JCM 17111</strain>
    </source>
</reference>
<keyword evidence="1" id="KW-0732">Signal</keyword>
<organism evidence="3 4">
    <name type="scientific">Snuella lapsa</name>
    <dbReference type="NCBI Taxonomy" id="870481"/>
    <lineage>
        <taxon>Bacteria</taxon>
        <taxon>Pseudomonadati</taxon>
        <taxon>Bacteroidota</taxon>
        <taxon>Flavobacteriia</taxon>
        <taxon>Flavobacteriales</taxon>
        <taxon>Flavobacteriaceae</taxon>
        <taxon>Snuella</taxon>
    </lineage>
</organism>
<dbReference type="InterPro" id="IPR013517">
    <property type="entry name" value="FG-GAP"/>
</dbReference>
<dbReference type="RefSeq" id="WP_345007816.1">
    <property type="nucleotide sequence ID" value="NZ_BAABCY010000102.1"/>
</dbReference>
<evidence type="ECO:0000313" key="4">
    <source>
        <dbReference type="Proteomes" id="UP001500954"/>
    </source>
</evidence>
<protein>
    <submittedName>
        <fullName evidence="3">VCBS repeat-containing protein</fullName>
    </submittedName>
</protein>
<sequence length="1110" mass="125056">MIKKMFLLCLVYISFGYINTSSSKFEQENSINNSNPNLLEVLDSKKTGITFQNKIQETVKLNYFNFMHLYMGAGLATADFNNDGLQDIYFVSNLFQDKLYINKGNLKFEDISQQTGISKPEDCFSTGVTVVDINSDGFMDIYLCRSGSFKTGDSKLTNQLFINNGDLTFTEKAKDYGLDDRSHSTQALFLDYDLDGDLDLYLVNTPVDFRFTSAIAPREKVAIDPRTSGFGSSDKLYKNENGFYVDVSLKSGMKPEISFGLNAIICDINNDGYPDIHVSNDFVGPDFLYENQKNGTFKEVALDRLKHTSYYSMGSDITDINNDGNLDLMVLDMSFKDYKESKTSMSMSNREDFKNMLKSDYNYQYMHNMLHLGDGIGGFSEVSQLAGLSKTDWSWSPLFVDFDNDGLKDVYVTNGIKHNVLDVDGQAKQNVEMRKYRESGNKITQEEIDYLMGLLPESKKTNYIFRNTNGLQFNLKNNIWLSENPGITHGASYADFDNDGDLDIVMNNTNESAKILRNLASDKQVANAIIIELENTKTKNYFGIGAIVELEANGITQKQYITSNRGYFSASQCVAHFGLGQAKVVDRITVTWPNGEKQVVKRKKANKKLVIKYKPNIKLQESNPNNTLFTNEKEKLSRVYHHRDIYTDDYKTQVLIPHRLSSYGPKLIKGDLDNNGLNDVFITSGYLQESGMYYNTESGFRGSMLNGINTLEKEETCGAIADFNNDGYNDIYVGCGSYQFNKTYEVKDYLLFGSANNIFVDVSSNIPEINTNTSKVLPFDYDGDGDLDLFIGSRVVSGAYPLSPKNYILQNNNGKFTDVTHKIAPEIEFFGMVTDADWKLENNRVQLAIVGEWTGIGLFEYDGTKFKEQSTSISTKFGWWNSIKFEDLDNDGDKDIIAGNLGLNYKFHASEEKPFQLYYGDLDKNGTQEIILAKDVDGSIVPVRGKECSTEQMPIISEKFPSFNEFANQDLFGIYGKDLENTKKYKATMFETTVFLNNGNDYKPRVLPLEAQFSTVNSIVTTDLNEDGYIDLILAGNMYESEIETTKADAGKGVILINDGKANFTVIPNSDTGFIAEHNVKDLKLIKGTKKDYVFVGNNNKAIQLFSINK</sequence>
<feature type="domain" description="ASPIC/UnbV" evidence="2">
    <location>
        <begin position="543"/>
        <end position="609"/>
    </location>
</feature>
<gene>
    <name evidence="3" type="ORF">GCM10022395_35690</name>
</gene>
<dbReference type="Proteomes" id="UP001500954">
    <property type="component" value="Unassembled WGS sequence"/>
</dbReference>
<accession>A0ABP6YM10</accession>
<proteinExistence type="predicted"/>
<evidence type="ECO:0000259" key="2">
    <source>
        <dbReference type="Pfam" id="PF07593"/>
    </source>
</evidence>
<dbReference type="SUPFAM" id="SSF69318">
    <property type="entry name" value="Integrin alpha N-terminal domain"/>
    <property type="match status" value="3"/>
</dbReference>